<sequence length="293" mass="33156">MTLRLLWPLQNFGPRSQQVRSFLYFGNGNPCGIPGPSSKLLIPEFGPRIAVEEASPQDVSNIGERHFRCWTVRLLSMTLLVPLILPPNHGSSDEPYWKAKTISFPNMDGHGGMQAELDSASARSYVPISVYNDIRRSWLHQPNNAPGVSIVHTDTFLPDANPFQNHDIIFRFKGVDEEEVEFRCSAERFLVSPWFVPEEGFIVPFKAFRPYKDDETDAATLGMNFFWTAIVRFDAEHRGLRPVPGIDQPYVQLAAQRIVKDGRVIADAHDIEIHRDAPPRVQAAARKQLALLR</sequence>
<name>A0A2G8S2F1_9APHY</name>
<dbReference type="AlphaFoldDB" id="A0A2G8S2F1"/>
<protein>
    <submittedName>
        <fullName evidence="1">Uncharacterized protein</fullName>
    </submittedName>
</protein>
<proteinExistence type="predicted"/>
<organism evidence="1 2">
    <name type="scientific">Ganoderma sinense ZZ0214-1</name>
    <dbReference type="NCBI Taxonomy" id="1077348"/>
    <lineage>
        <taxon>Eukaryota</taxon>
        <taxon>Fungi</taxon>
        <taxon>Dikarya</taxon>
        <taxon>Basidiomycota</taxon>
        <taxon>Agaricomycotina</taxon>
        <taxon>Agaricomycetes</taxon>
        <taxon>Polyporales</taxon>
        <taxon>Polyporaceae</taxon>
        <taxon>Ganoderma</taxon>
    </lineage>
</organism>
<dbReference type="InterPro" id="IPR021109">
    <property type="entry name" value="Peptidase_aspartic_dom_sf"/>
</dbReference>
<reference evidence="1 2" key="1">
    <citation type="journal article" date="2015" name="Sci. Rep.">
        <title>Chromosome-level genome map provides insights into diverse defense mechanisms in the medicinal fungus Ganoderma sinense.</title>
        <authorList>
            <person name="Zhu Y."/>
            <person name="Xu J."/>
            <person name="Sun C."/>
            <person name="Zhou S."/>
            <person name="Xu H."/>
            <person name="Nelson D.R."/>
            <person name="Qian J."/>
            <person name="Song J."/>
            <person name="Luo H."/>
            <person name="Xiang L."/>
            <person name="Li Y."/>
            <person name="Xu Z."/>
            <person name="Ji A."/>
            <person name="Wang L."/>
            <person name="Lu S."/>
            <person name="Hayward A."/>
            <person name="Sun W."/>
            <person name="Li X."/>
            <person name="Schwartz D.C."/>
            <person name="Wang Y."/>
            <person name="Chen S."/>
        </authorList>
    </citation>
    <scope>NUCLEOTIDE SEQUENCE [LARGE SCALE GENOMIC DNA]</scope>
    <source>
        <strain evidence="1 2">ZZ0214-1</strain>
    </source>
</reference>
<dbReference type="OrthoDB" id="2757546at2759"/>
<dbReference type="SUPFAM" id="SSF50630">
    <property type="entry name" value="Acid proteases"/>
    <property type="match status" value="1"/>
</dbReference>
<evidence type="ECO:0000313" key="1">
    <source>
        <dbReference type="EMBL" id="PIL27945.1"/>
    </source>
</evidence>
<dbReference type="Proteomes" id="UP000230002">
    <property type="component" value="Unassembled WGS sequence"/>
</dbReference>
<comment type="caution">
    <text evidence="1">The sequence shown here is derived from an EMBL/GenBank/DDBJ whole genome shotgun (WGS) entry which is preliminary data.</text>
</comment>
<gene>
    <name evidence="1" type="ORF">GSI_09980</name>
</gene>
<evidence type="ECO:0000313" key="2">
    <source>
        <dbReference type="Proteomes" id="UP000230002"/>
    </source>
</evidence>
<keyword evidence="2" id="KW-1185">Reference proteome</keyword>
<accession>A0A2G8S2F1</accession>
<dbReference type="EMBL" id="AYKW01000032">
    <property type="protein sequence ID" value="PIL27945.1"/>
    <property type="molecule type" value="Genomic_DNA"/>
</dbReference>